<organism evidence="4 5">
    <name type="scientific">Schaedlerella arabinosiphila</name>
    <dbReference type="NCBI Taxonomy" id="2044587"/>
    <lineage>
        <taxon>Bacteria</taxon>
        <taxon>Bacillati</taxon>
        <taxon>Bacillota</taxon>
        <taxon>Clostridia</taxon>
        <taxon>Lachnospirales</taxon>
        <taxon>Lachnospiraceae</taxon>
        <taxon>Schaedlerella</taxon>
    </lineage>
</organism>
<dbReference type="InterPro" id="IPR037238">
    <property type="entry name" value="YbiA-like_sf"/>
</dbReference>
<feature type="domain" description="NADAR" evidence="3">
    <location>
        <begin position="9"/>
        <end position="130"/>
    </location>
</feature>
<comment type="catalytic activity">
    <reaction evidence="2">
        <text>2,5-diamino-6-hydroxy-4-(5-phosphoribosylamino)-pyrimidine + H2O = 2,5,6-triamino-4-hydroxypyrimidine + D-ribose 5-phosphate</text>
        <dbReference type="Rhea" id="RHEA:23436"/>
        <dbReference type="ChEBI" id="CHEBI:15377"/>
        <dbReference type="ChEBI" id="CHEBI:58614"/>
        <dbReference type="ChEBI" id="CHEBI:78346"/>
        <dbReference type="ChEBI" id="CHEBI:137796"/>
    </reaction>
</comment>
<gene>
    <name evidence="4" type="ORF">FMM80_05055</name>
</gene>
<dbReference type="CDD" id="cd15457">
    <property type="entry name" value="NADAR"/>
    <property type="match status" value="1"/>
</dbReference>
<evidence type="ECO:0000256" key="2">
    <source>
        <dbReference type="ARBA" id="ARBA00000751"/>
    </source>
</evidence>
<evidence type="ECO:0000259" key="3">
    <source>
        <dbReference type="Pfam" id="PF08719"/>
    </source>
</evidence>
<dbReference type="EMBL" id="VIRB01000035">
    <property type="protein sequence ID" value="NDO68109.1"/>
    <property type="molecule type" value="Genomic_DNA"/>
</dbReference>
<evidence type="ECO:0000313" key="4">
    <source>
        <dbReference type="EMBL" id="NDO68109.1"/>
    </source>
</evidence>
<dbReference type="SUPFAM" id="SSF143990">
    <property type="entry name" value="YbiA-like"/>
    <property type="match status" value="1"/>
</dbReference>
<dbReference type="Pfam" id="PF08719">
    <property type="entry name" value="NADAR"/>
    <property type="match status" value="1"/>
</dbReference>
<dbReference type="Proteomes" id="UP000474104">
    <property type="component" value="Unassembled WGS sequence"/>
</dbReference>
<evidence type="ECO:0000313" key="5">
    <source>
        <dbReference type="Proteomes" id="UP000474104"/>
    </source>
</evidence>
<dbReference type="Gene3D" id="1.10.357.40">
    <property type="entry name" value="YbiA-like"/>
    <property type="match status" value="1"/>
</dbReference>
<reference evidence="4 5" key="1">
    <citation type="submission" date="2019-07" db="EMBL/GenBank/DDBJ databases">
        <title>Draft genome sequences of 15 bacterial species constituting the stable defined intestinal microbiota of the GM15 gnotobiotic mouse model.</title>
        <authorList>
            <person name="Elie C."/>
            <person name="Mathieu A."/>
            <person name="Saliou A."/>
            <person name="Darnaud M."/>
            <person name="Leulier F."/>
            <person name="Tamellini A."/>
        </authorList>
    </citation>
    <scope>NUCLEOTIDE SEQUENCE [LARGE SCALE GENOMIC DNA]</scope>
    <source>
        <strain evidence="5">ASF 502</strain>
    </source>
</reference>
<proteinExistence type="predicted"/>
<accession>A0A9X5H575</accession>
<dbReference type="AlphaFoldDB" id="A0A9X5H575"/>
<evidence type="ECO:0000256" key="1">
    <source>
        <dbReference type="ARBA" id="ARBA00000022"/>
    </source>
</evidence>
<name>A0A9X5H575_9FIRM</name>
<sequence>MAGGFLIYIEEVKILTSEALYQACRFSDYPEIQKEIIEQRSPMTAKDISRKYNYLTRKDWESIRVQIMNWCIHMKLLFNWNRMGKLLQRTMDKEIVELSSKDDFWGAYEKGDYAEGYNVLGLLLKQVRKDYRLNQDKKNIILGCPSIDNFKLFGHTIGNIKVDVTKNYHIGETYNLFDDFGL</sequence>
<dbReference type="InterPro" id="IPR012816">
    <property type="entry name" value="NADAR"/>
</dbReference>
<dbReference type="OrthoDB" id="67297at2"/>
<protein>
    <submittedName>
        <fullName evidence="4">NADAR family protein</fullName>
    </submittedName>
</protein>
<comment type="caution">
    <text evidence="4">The sequence shown here is derived from an EMBL/GenBank/DDBJ whole genome shotgun (WGS) entry which is preliminary data.</text>
</comment>
<comment type="catalytic activity">
    <reaction evidence="1">
        <text>5-amino-6-(5-phospho-D-ribosylamino)uracil + H2O = 5,6-diaminouracil + D-ribose 5-phosphate</text>
        <dbReference type="Rhea" id="RHEA:55020"/>
        <dbReference type="ChEBI" id="CHEBI:15377"/>
        <dbReference type="ChEBI" id="CHEBI:46252"/>
        <dbReference type="ChEBI" id="CHEBI:58453"/>
        <dbReference type="ChEBI" id="CHEBI:78346"/>
    </reaction>
</comment>